<feature type="signal peptide" evidence="1">
    <location>
        <begin position="1"/>
        <end position="21"/>
    </location>
</feature>
<dbReference type="AlphaFoldDB" id="A0A2T0RL77"/>
<evidence type="ECO:0000256" key="1">
    <source>
        <dbReference type="SAM" id="SignalP"/>
    </source>
</evidence>
<evidence type="ECO:0000313" key="3">
    <source>
        <dbReference type="Proteomes" id="UP000239480"/>
    </source>
</evidence>
<keyword evidence="1" id="KW-0732">Signal</keyword>
<gene>
    <name evidence="2" type="ORF">CLV78_108155</name>
</gene>
<sequence length="286" mass="31626">MILKSIALVVGLAVLSGPATAQVTEAPQRSTPEERDRVRPLFEAAGLPELLDVIRKEGLTHAEDLKEELFPDRGEATWPAFVSAAYDVDRMAAILLDNLAAEFEPWHVDPLMDFFTSDLGERIVRLEVSARVALLEPSVEDAAKDILSAMRSTGDARLGVLEDFVAANDLLEMNVASSLNANYAFYSGLAGAGVMDHFPGEGEMVQEVWRQEPEIRAETEEWLFAFLAMAFQPLSDEEINTYSELSLSEAGRRFNRKLFSAFDELFQTVSYDLGLAAGRFLDGEDL</sequence>
<dbReference type="RefSeq" id="WP_106206476.1">
    <property type="nucleotide sequence ID" value="NZ_PVTD01000008.1"/>
</dbReference>
<protein>
    <submittedName>
        <fullName evidence="2">Uncharacterized protein DUF2059</fullName>
    </submittedName>
</protein>
<accession>A0A2T0RL77</accession>
<dbReference type="EMBL" id="PVTD01000008">
    <property type="protein sequence ID" value="PRY21882.1"/>
    <property type="molecule type" value="Genomic_DNA"/>
</dbReference>
<dbReference type="Proteomes" id="UP000239480">
    <property type="component" value="Unassembled WGS sequence"/>
</dbReference>
<organism evidence="2 3">
    <name type="scientific">Aliiruegeria haliotis</name>
    <dbReference type="NCBI Taxonomy" id="1280846"/>
    <lineage>
        <taxon>Bacteria</taxon>
        <taxon>Pseudomonadati</taxon>
        <taxon>Pseudomonadota</taxon>
        <taxon>Alphaproteobacteria</taxon>
        <taxon>Rhodobacterales</taxon>
        <taxon>Roseobacteraceae</taxon>
        <taxon>Aliiruegeria</taxon>
    </lineage>
</organism>
<feature type="chain" id="PRO_5015585955" evidence="1">
    <location>
        <begin position="22"/>
        <end position="286"/>
    </location>
</feature>
<keyword evidence="3" id="KW-1185">Reference proteome</keyword>
<name>A0A2T0RL77_9RHOB</name>
<comment type="caution">
    <text evidence="2">The sequence shown here is derived from an EMBL/GenBank/DDBJ whole genome shotgun (WGS) entry which is preliminary data.</text>
</comment>
<reference evidence="2 3" key="1">
    <citation type="submission" date="2018-03" db="EMBL/GenBank/DDBJ databases">
        <title>Genomic Encyclopedia of Archaeal and Bacterial Type Strains, Phase II (KMG-II): from individual species to whole genera.</title>
        <authorList>
            <person name="Goeker M."/>
        </authorList>
    </citation>
    <scope>NUCLEOTIDE SEQUENCE [LARGE SCALE GENOMIC DNA]</scope>
    <source>
        <strain evidence="2 3">DSM 29328</strain>
    </source>
</reference>
<dbReference type="OrthoDB" id="7841298at2"/>
<evidence type="ECO:0000313" key="2">
    <source>
        <dbReference type="EMBL" id="PRY21882.1"/>
    </source>
</evidence>
<proteinExistence type="predicted"/>